<dbReference type="InterPro" id="IPR008949">
    <property type="entry name" value="Isoprenoid_synthase_dom_sf"/>
</dbReference>
<dbReference type="InterPro" id="IPR000092">
    <property type="entry name" value="Polyprenyl_synt"/>
</dbReference>
<keyword evidence="3" id="KW-0808">Transferase</keyword>
<reference evidence="4 5" key="1">
    <citation type="journal article" date="2018" name="MBio">
        <title>Comparative Genomics Reveals the Core Gene Toolbox for the Fungus-Insect Symbiosis.</title>
        <authorList>
            <person name="Wang Y."/>
            <person name="Stata M."/>
            <person name="Wang W."/>
            <person name="Stajich J.E."/>
            <person name="White M.M."/>
            <person name="Moncalvo J.M."/>
        </authorList>
    </citation>
    <scope>NUCLEOTIDE SEQUENCE [LARGE SCALE GENOMIC DNA]</scope>
    <source>
        <strain evidence="4 5">AUS-77-4</strain>
    </source>
</reference>
<comment type="caution">
    <text evidence="4">The sequence shown here is derived from an EMBL/GenBank/DDBJ whole genome shotgun (WGS) entry which is preliminary data.</text>
</comment>
<dbReference type="CDD" id="cd00685">
    <property type="entry name" value="Trans_IPPS_HT"/>
    <property type="match status" value="1"/>
</dbReference>
<evidence type="ECO:0000256" key="1">
    <source>
        <dbReference type="ARBA" id="ARBA00022723"/>
    </source>
</evidence>
<dbReference type="SUPFAM" id="SSF48576">
    <property type="entry name" value="Terpenoid synthases"/>
    <property type="match status" value="1"/>
</dbReference>
<dbReference type="Proteomes" id="UP000245699">
    <property type="component" value="Unassembled WGS sequence"/>
</dbReference>
<dbReference type="InterPro" id="IPR033749">
    <property type="entry name" value="Polyprenyl_synt_CS"/>
</dbReference>
<dbReference type="GO" id="GO:0004659">
    <property type="term" value="F:prenyltransferase activity"/>
    <property type="evidence" value="ECO:0007669"/>
    <property type="project" value="InterPro"/>
</dbReference>
<dbReference type="EMBL" id="MBFT01000327">
    <property type="protein sequence ID" value="PVU93291.1"/>
    <property type="molecule type" value="Genomic_DNA"/>
</dbReference>
<evidence type="ECO:0000313" key="5">
    <source>
        <dbReference type="Proteomes" id="UP000245699"/>
    </source>
</evidence>
<dbReference type="Pfam" id="PF00348">
    <property type="entry name" value="polyprenyl_synt"/>
    <property type="match status" value="1"/>
</dbReference>
<protein>
    <recommendedName>
        <fullName evidence="6">Geranylgeranyl pyrophosphate synthase</fullName>
    </recommendedName>
</protein>
<dbReference type="GO" id="GO:0046872">
    <property type="term" value="F:metal ion binding"/>
    <property type="evidence" value="ECO:0007669"/>
    <property type="project" value="UniProtKB-KW"/>
</dbReference>
<organism evidence="4 5">
    <name type="scientific">Furculomyces boomerangus</name>
    <dbReference type="NCBI Taxonomy" id="61424"/>
    <lineage>
        <taxon>Eukaryota</taxon>
        <taxon>Fungi</taxon>
        <taxon>Fungi incertae sedis</taxon>
        <taxon>Zoopagomycota</taxon>
        <taxon>Kickxellomycotina</taxon>
        <taxon>Harpellomycetes</taxon>
        <taxon>Harpellales</taxon>
        <taxon>Harpellaceae</taxon>
        <taxon>Furculomyces</taxon>
    </lineage>
</organism>
<dbReference type="AlphaFoldDB" id="A0A2T9YLT2"/>
<sequence length="302" mass="34719">MIKEAQYIQVDNSEEAILGPYNYLSSKPGKDVRKQFTLALNKWLKVSEEDLNAINNVITMLHTSSLLIDDIEDDSDLQRGFPAAHKIYGIPTTINTANYVYCLTLQKILEINNPQLVVVFADELVNLHWGQGIEIYWRENLICPSEQDYKKMASNKTGGLFRLAVRMMQACSTEELNVLKLVDMLGIYFQIRDDYLNIKSEKYCSNKGFFEDITEGKFSFPIMHAIRTGKYKDQIISIMRQKTRDENMKQYAADLILKSGSFDYTLEYLKKIETDIYNEIKVLGGNERLSAIMAALSKEIKL</sequence>
<dbReference type="SFLD" id="SFLDS00005">
    <property type="entry name" value="Isoprenoid_Synthase_Type_I"/>
    <property type="match status" value="1"/>
</dbReference>
<dbReference type="OrthoDB" id="6921389at2759"/>
<proteinExistence type="inferred from homology"/>
<gene>
    <name evidence="4" type="ORF">BB559_003338</name>
</gene>
<comment type="similarity">
    <text evidence="3">Belongs to the FPP/GGPP synthase family.</text>
</comment>
<evidence type="ECO:0000256" key="2">
    <source>
        <dbReference type="ARBA" id="ARBA00022842"/>
    </source>
</evidence>
<dbReference type="GO" id="GO:0008299">
    <property type="term" value="P:isoprenoid biosynthetic process"/>
    <property type="evidence" value="ECO:0007669"/>
    <property type="project" value="InterPro"/>
</dbReference>
<dbReference type="PROSITE" id="PS00444">
    <property type="entry name" value="POLYPRENYL_SYNTHASE_2"/>
    <property type="match status" value="1"/>
</dbReference>
<dbReference type="Gene3D" id="1.10.600.10">
    <property type="entry name" value="Farnesyl Diphosphate Synthase"/>
    <property type="match status" value="1"/>
</dbReference>
<name>A0A2T9YLT2_9FUNG</name>
<keyword evidence="1" id="KW-0479">Metal-binding</keyword>
<accession>A0A2T9YLT2</accession>
<dbReference type="PANTHER" id="PTHR12001:SF44">
    <property type="entry name" value="GERANYLGERANYL PYROPHOSPHATE SYNTHASE"/>
    <property type="match status" value="1"/>
</dbReference>
<keyword evidence="5" id="KW-1185">Reference proteome</keyword>
<dbReference type="PANTHER" id="PTHR12001">
    <property type="entry name" value="GERANYLGERANYL PYROPHOSPHATE SYNTHASE"/>
    <property type="match status" value="1"/>
</dbReference>
<evidence type="ECO:0008006" key="6">
    <source>
        <dbReference type="Google" id="ProtNLM"/>
    </source>
</evidence>
<keyword evidence="2" id="KW-0460">Magnesium</keyword>
<dbReference type="STRING" id="61424.A0A2T9YLT2"/>
<evidence type="ECO:0000313" key="4">
    <source>
        <dbReference type="EMBL" id="PVU93291.1"/>
    </source>
</evidence>
<evidence type="ECO:0000256" key="3">
    <source>
        <dbReference type="RuleBase" id="RU004466"/>
    </source>
</evidence>